<name>A0A3R6FIR4_9BACT</name>
<evidence type="ECO:0000313" key="2">
    <source>
        <dbReference type="Proteomes" id="UP000286598"/>
    </source>
</evidence>
<gene>
    <name evidence="1" type="ORF">DW060_08690</name>
</gene>
<organism evidence="1 2">
    <name type="scientific">Leyella stercorea</name>
    <dbReference type="NCBI Taxonomy" id="363265"/>
    <lineage>
        <taxon>Bacteria</taxon>
        <taxon>Pseudomonadati</taxon>
        <taxon>Bacteroidota</taxon>
        <taxon>Bacteroidia</taxon>
        <taxon>Bacteroidales</taxon>
        <taxon>Prevotellaceae</taxon>
        <taxon>Leyella</taxon>
    </lineage>
</organism>
<keyword evidence="2" id="KW-1185">Reference proteome</keyword>
<dbReference type="EMBL" id="QRNO01000042">
    <property type="protein sequence ID" value="RHK49544.1"/>
    <property type="molecule type" value="Genomic_DNA"/>
</dbReference>
<accession>A0A3R6FIR4</accession>
<dbReference type="Proteomes" id="UP000286598">
    <property type="component" value="Unassembled WGS sequence"/>
</dbReference>
<evidence type="ECO:0000313" key="1">
    <source>
        <dbReference type="EMBL" id="RHK49544.1"/>
    </source>
</evidence>
<dbReference type="AlphaFoldDB" id="A0A3R6FIR4"/>
<comment type="caution">
    <text evidence="1">The sequence shown here is derived from an EMBL/GenBank/DDBJ whole genome shotgun (WGS) entry which is preliminary data.</text>
</comment>
<protein>
    <submittedName>
        <fullName evidence="1">Uncharacterized protein</fullName>
    </submittedName>
</protein>
<sequence length="68" mass="7812">MNKKYLTPITNFIEIGALPILAGSDPTPSVNVINEQDATNVDFKNRYMNDGSNEEMRSPERIYFDNWD</sequence>
<reference evidence="1 2" key="1">
    <citation type="submission" date="2018-08" db="EMBL/GenBank/DDBJ databases">
        <title>A genome reference for cultivated species of the human gut microbiota.</title>
        <authorList>
            <person name="Zou Y."/>
            <person name="Xue W."/>
            <person name="Luo G."/>
        </authorList>
    </citation>
    <scope>NUCLEOTIDE SEQUENCE [LARGE SCALE GENOMIC DNA]</scope>
    <source>
        <strain evidence="1 2">AF42-9</strain>
    </source>
</reference>
<proteinExistence type="predicted"/>